<reference evidence="1" key="1">
    <citation type="submission" date="2023-04" db="EMBL/GenBank/DDBJ databases">
        <title>Black Yeasts Isolated from many extreme environments.</title>
        <authorList>
            <person name="Coleine C."/>
            <person name="Stajich J.E."/>
            <person name="Selbmann L."/>
        </authorList>
    </citation>
    <scope>NUCLEOTIDE SEQUENCE</scope>
    <source>
        <strain evidence="1">CCFEE 5312</strain>
    </source>
</reference>
<dbReference type="Proteomes" id="UP001271007">
    <property type="component" value="Unassembled WGS sequence"/>
</dbReference>
<accession>A0AAJ0GAF6</accession>
<organism evidence="1 2">
    <name type="scientific">Extremus antarcticus</name>
    <dbReference type="NCBI Taxonomy" id="702011"/>
    <lineage>
        <taxon>Eukaryota</taxon>
        <taxon>Fungi</taxon>
        <taxon>Dikarya</taxon>
        <taxon>Ascomycota</taxon>
        <taxon>Pezizomycotina</taxon>
        <taxon>Dothideomycetes</taxon>
        <taxon>Dothideomycetidae</taxon>
        <taxon>Mycosphaerellales</taxon>
        <taxon>Extremaceae</taxon>
        <taxon>Extremus</taxon>
    </lineage>
</organism>
<keyword evidence="2" id="KW-1185">Reference proteome</keyword>
<evidence type="ECO:0000313" key="2">
    <source>
        <dbReference type="Proteomes" id="UP001271007"/>
    </source>
</evidence>
<evidence type="ECO:0000313" key="1">
    <source>
        <dbReference type="EMBL" id="KAK3050660.1"/>
    </source>
</evidence>
<dbReference type="EMBL" id="JAWDJX010000030">
    <property type="protein sequence ID" value="KAK3050660.1"/>
    <property type="molecule type" value="Genomic_DNA"/>
</dbReference>
<protein>
    <recommendedName>
        <fullName evidence="3">BTB domain-containing protein</fullName>
    </recommendedName>
</protein>
<proteinExistence type="predicted"/>
<sequence>MGRRVLKTRVVTTPSFFNETADDPATAQPADLRGDDISVPCLSLPVRTEPKDLYSRVKYWDDMADPLAEPSTPSGDFHGVTPPNNLPRSPFDAIEEPGLARSTTASEDALAALDTAQTTGLQNRVPDAATEVDCPPEEIEVDPNGDTLLTLGQGGSAVKLRVQSHIVGAASAVLAEKSRFRSWLKLKAGQLHHLELADEGPCTAPAMKTICEAIHFRSNMDDTVPGARELVEIGTLSERYEFTNALRPWSINWLRQARKRASIPDLKELLIAAQMLDAYTEYSRISFDLIRLHIGPFKYGEGLAPDFLVYLELRRASMVSEVNEIVQSATGALSTLSIGIRSEIGLAWARHVCDRGLWPLGRMSRESSVEGILKELEGFEEPRHLLQGKDPCGCRQAGLNLQGKFVGARSVVYASRAGLCLDCVVTGGRSRERAACRLQHDKSRGLVG</sequence>
<comment type="caution">
    <text evidence="1">The sequence shown here is derived from an EMBL/GenBank/DDBJ whole genome shotgun (WGS) entry which is preliminary data.</text>
</comment>
<gene>
    <name evidence="1" type="ORF">LTR09_008026</name>
</gene>
<evidence type="ECO:0008006" key="3">
    <source>
        <dbReference type="Google" id="ProtNLM"/>
    </source>
</evidence>
<dbReference type="AlphaFoldDB" id="A0AAJ0GAF6"/>
<name>A0AAJ0GAF6_9PEZI</name>